<feature type="compositionally biased region" description="Basic and acidic residues" evidence="1">
    <location>
        <begin position="33"/>
        <end position="53"/>
    </location>
</feature>
<organism evidence="2 3">
    <name type="scientific">Caligus rogercresseyi</name>
    <name type="common">Sea louse</name>
    <dbReference type="NCBI Taxonomy" id="217165"/>
    <lineage>
        <taxon>Eukaryota</taxon>
        <taxon>Metazoa</taxon>
        <taxon>Ecdysozoa</taxon>
        <taxon>Arthropoda</taxon>
        <taxon>Crustacea</taxon>
        <taxon>Multicrustacea</taxon>
        <taxon>Hexanauplia</taxon>
        <taxon>Copepoda</taxon>
        <taxon>Siphonostomatoida</taxon>
        <taxon>Caligidae</taxon>
        <taxon>Caligus</taxon>
    </lineage>
</organism>
<feature type="region of interest" description="Disordered" evidence="1">
    <location>
        <begin position="612"/>
        <end position="684"/>
    </location>
</feature>
<feature type="region of interest" description="Disordered" evidence="1">
    <location>
        <begin position="555"/>
        <end position="591"/>
    </location>
</feature>
<reference evidence="3" key="1">
    <citation type="submission" date="2021-01" db="EMBL/GenBank/DDBJ databases">
        <title>Caligus Genome Assembly.</title>
        <authorList>
            <person name="Gallardo-Escarate C."/>
        </authorList>
    </citation>
    <scope>NUCLEOTIDE SEQUENCE [LARGE SCALE GENOMIC DNA]</scope>
</reference>
<feature type="compositionally biased region" description="Polar residues" evidence="1">
    <location>
        <begin position="660"/>
        <end position="670"/>
    </location>
</feature>
<evidence type="ECO:0000313" key="3">
    <source>
        <dbReference type="Proteomes" id="UP000595437"/>
    </source>
</evidence>
<accession>A0A7T8GPV8</accession>
<evidence type="ECO:0000313" key="2">
    <source>
        <dbReference type="EMBL" id="QQP35447.1"/>
    </source>
</evidence>
<keyword evidence="3" id="KW-1185">Reference proteome</keyword>
<protein>
    <submittedName>
        <fullName evidence="2">Uncharacterized protein</fullName>
    </submittedName>
</protein>
<feature type="region of interest" description="Disordered" evidence="1">
    <location>
        <begin position="382"/>
        <end position="403"/>
    </location>
</feature>
<name>A0A7T8GPV8_CALRO</name>
<feature type="compositionally biased region" description="Basic and acidic residues" evidence="1">
    <location>
        <begin position="305"/>
        <end position="334"/>
    </location>
</feature>
<gene>
    <name evidence="2" type="ORF">FKW44_023678</name>
</gene>
<dbReference type="Proteomes" id="UP000595437">
    <property type="component" value="Chromosome 18"/>
</dbReference>
<dbReference type="OrthoDB" id="6383065at2759"/>
<sequence>MSQHEEHLLRMEKEKRRQEYEIRQQTEELRRKDVEAKKKEMELNRRKEERQRAEQAAAKKAQEDKELERQAVAMAIPEMAAQKKVQEEERQKQALFEAKKREELEKKRLFEERQRAELAAQEEQRQRQALLEARKREELEKQRLFEERQKAELAAAQKKAQEEERLKALEARKQEESERQIRYEEQLKQKHMEKERRKEQKLLNKKSRLDYKHFRWNKDKSESISNNKPSKISNTITNHALEKERKALEREKRRQAEAIGKEVKMKQERDSRREARFNSQERQEIPRPITPINVKTGHVSIRRQFYNERSKSVDRNEETEPRQQRCHMQKDWNRVHPHGAQEESDPPSRPSSSLDNPWVQFKHSVDTWNHSGQEADIVRPSSRIRSTSHHRDWKPVGSERPITPTRFESVSTHQVQDTIKDWGHVVHTEDHSGRSTPVPSRVIGETFADSKKNSGEEAPWRAPQKTLVNISVTRNVAKEKIKMSVEKSHEIYHYRATRSSTSNSESRSFKWSLRGDIIELPLPIATADSWFSREGKGIVSQNSSASTLAHLEGLKSPTETGKTPLPVLAGCNKTTSSSTVPDVQKYENDVDKRTRELEELRSMRADRNKRLQDAFELGDPYPDTEDSVVSYSEDGYSEEEESQRGPSKPAPSRRIGNLFGRSSDQWNEESSGPAPPKGIPAGSL</sequence>
<feature type="region of interest" description="Disordered" evidence="1">
    <location>
        <begin position="305"/>
        <end position="357"/>
    </location>
</feature>
<feature type="compositionally biased region" description="Low complexity" evidence="1">
    <location>
        <begin position="223"/>
        <end position="236"/>
    </location>
</feature>
<feature type="region of interest" description="Disordered" evidence="1">
    <location>
        <begin position="219"/>
        <end position="285"/>
    </location>
</feature>
<proteinExistence type="predicted"/>
<feature type="compositionally biased region" description="Basic and acidic residues" evidence="1">
    <location>
        <begin position="240"/>
        <end position="285"/>
    </location>
</feature>
<feature type="compositionally biased region" description="Polar residues" evidence="1">
    <location>
        <begin position="572"/>
        <end position="581"/>
    </location>
</feature>
<evidence type="ECO:0000256" key="1">
    <source>
        <dbReference type="SAM" id="MobiDB-lite"/>
    </source>
</evidence>
<dbReference type="AlphaFoldDB" id="A0A7T8GPV8"/>
<feature type="region of interest" description="Disordered" evidence="1">
    <location>
        <begin position="33"/>
        <end position="66"/>
    </location>
</feature>
<dbReference type="EMBL" id="CP045907">
    <property type="protein sequence ID" value="QQP35447.1"/>
    <property type="molecule type" value="Genomic_DNA"/>
</dbReference>